<dbReference type="Pfam" id="PF00106">
    <property type="entry name" value="adh_short"/>
    <property type="match status" value="1"/>
</dbReference>
<dbReference type="PRINTS" id="PR00081">
    <property type="entry name" value="GDHRDH"/>
</dbReference>
<dbReference type="InterPro" id="IPR036291">
    <property type="entry name" value="NAD(P)-bd_dom_sf"/>
</dbReference>
<evidence type="ECO:0000313" key="4">
    <source>
        <dbReference type="Proteomes" id="UP001214992"/>
    </source>
</evidence>
<keyword evidence="2" id="KW-0560">Oxidoreductase</keyword>
<dbReference type="RefSeq" id="WP_274360436.1">
    <property type="nucleotide sequence ID" value="NZ_CP110496.1"/>
</dbReference>
<dbReference type="InterPro" id="IPR020904">
    <property type="entry name" value="Sc_DH/Rdtase_CS"/>
</dbReference>
<gene>
    <name evidence="3" type="ORF">ONB71_01720</name>
</gene>
<proteinExistence type="inferred from homology"/>
<dbReference type="NCBIfam" id="NF006509">
    <property type="entry name" value="PRK08945.1"/>
    <property type="match status" value="1"/>
</dbReference>
<dbReference type="InterPro" id="IPR002347">
    <property type="entry name" value="SDR_fam"/>
</dbReference>
<protein>
    <submittedName>
        <fullName evidence="3">YciK family oxidoreductase</fullName>
    </submittedName>
</protein>
<dbReference type="Proteomes" id="UP001214992">
    <property type="component" value="Chromosome"/>
</dbReference>
<dbReference type="GO" id="GO:0016491">
    <property type="term" value="F:oxidoreductase activity"/>
    <property type="evidence" value="ECO:0007669"/>
    <property type="project" value="UniProtKB-KW"/>
</dbReference>
<dbReference type="PANTHER" id="PTHR42901">
    <property type="entry name" value="ALCOHOL DEHYDROGENASE"/>
    <property type="match status" value="1"/>
</dbReference>
<accession>A0AAX3NA57</accession>
<comment type="similarity">
    <text evidence="1">Belongs to the short-chain dehydrogenases/reductases (SDR) family.</text>
</comment>
<dbReference type="EMBL" id="CP110496">
    <property type="protein sequence ID" value="WDI78411.1"/>
    <property type="molecule type" value="Genomic_DNA"/>
</dbReference>
<dbReference type="PANTHER" id="PTHR42901:SF1">
    <property type="entry name" value="ALCOHOL DEHYDROGENASE"/>
    <property type="match status" value="1"/>
</dbReference>
<organism evidence="3 4">
    <name type="scientific">Candidatus Purcelliella pentastirinorum</name>
    <dbReference type="NCBI Taxonomy" id="472834"/>
    <lineage>
        <taxon>Bacteria</taxon>
        <taxon>Pseudomonadati</taxon>
        <taxon>Pseudomonadota</taxon>
        <taxon>Gammaproteobacteria</taxon>
        <taxon>Enterobacterales</taxon>
        <taxon>Enterobacteriaceae</taxon>
        <taxon>Candidatus Purcelliella</taxon>
    </lineage>
</organism>
<dbReference type="SUPFAM" id="SSF51735">
    <property type="entry name" value="NAD(P)-binding Rossmann-fold domains"/>
    <property type="match status" value="1"/>
</dbReference>
<evidence type="ECO:0000256" key="1">
    <source>
        <dbReference type="ARBA" id="ARBA00006484"/>
    </source>
</evidence>
<evidence type="ECO:0000256" key="2">
    <source>
        <dbReference type="ARBA" id="ARBA00023002"/>
    </source>
</evidence>
<name>A0AAX3NA57_9ENTR</name>
<reference evidence="3" key="1">
    <citation type="submission" date="2022-11" db="EMBL/GenBank/DDBJ databases">
        <title>Genomic comparisons reveal selection pressure and functional variation between nutritional endosymbionts of cave-adapted and epigean Hawaiian planthoppers.</title>
        <authorList>
            <person name="Gossett J.M."/>
            <person name="Porter M.L."/>
            <person name="Vasquez Y."/>
            <person name="Bennett G.M."/>
            <person name="Chong R.A."/>
        </authorList>
    </citation>
    <scope>NUCLEOTIDE SEQUENCE</scope>
    <source>
        <strain evidence="3">OPOL2</strain>
    </source>
</reference>
<dbReference type="AlphaFoldDB" id="A0AAX3NA57"/>
<dbReference type="Gene3D" id="3.40.50.720">
    <property type="entry name" value="NAD(P)-binding Rossmann-like Domain"/>
    <property type="match status" value="1"/>
</dbReference>
<dbReference type="PROSITE" id="PS00061">
    <property type="entry name" value="ADH_SHORT"/>
    <property type="match status" value="1"/>
</dbReference>
<evidence type="ECO:0000313" key="3">
    <source>
        <dbReference type="EMBL" id="WDI78411.1"/>
    </source>
</evidence>
<sequence>MDYIFDVNLLKNRVILITGATGDIGKCVAITYVKCGAKVILLGRNFCELNNLKNHINSIRKFSANSYVIDMNKLTYNSAKKFVSKIRNKYIKLNGILHNSGDLGLLLPIKKYPVFLWKRVIRVNLDSVFILTKLLLPLLLRSSSSSLLFTTSSVGRIGRAYWGAYSISKFAIEGMMQILSLEYKDTSLRVNCVNPGQIRTKMRALAYPNEDVSLLNNPIDLMPMYLYLMSNDSIKKTGFSFDV</sequence>